<dbReference type="KEGG" id="nsy:104210859"/>
<dbReference type="InterPro" id="IPR036397">
    <property type="entry name" value="RNaseH_sf"/>
</dbReference>
<proteinExistence type="predicted"/>
<dbReference type="InterPro" id="IPR012337">
    <property type="entry name" value="RNaseH-like_sf"/>
</dbReference>
<evidence type="ECO:0000259" key="1">
    <source>
        <dbReference type="PROSITE" id="PS50994"/>
    </source>
</evidence>
<gene>
    <name evidence="3" type="primary">LOC104210859</name>
</gene>
<evidence type="ECO:0000313" key="3">
    <source>
        <dbReference type="RefSeq" id="XP_009758134.1"/>
    </source>
</evidence>
<dbReference type="GeneID" id="104210859"/>
<sequence length="120" mass="13689">MHRHSTPYRPKSNGAVEATNKNIKTILRMMIQGSRKWHEMLPFALLGFCTTVRTSVSATPYLLVYGTETVIHAEVEIPSLRIIVESEIEDTEWVKIRLEQLMLIDENQLTAALPYSTSDD</sequence>
<evidence type="ECO:0000313" key="2">
    <source>
        <dbReference type="Proteomes" id="UP000189701"/>
    </source>
</evidence>
<name>A0A1U7V7B8_NICSY</name>
<protein>
    <submittedName>
        <fullName evidence="3">Uncharacterized protein LOC104210859</fullName>
    </submittedName>
</protein>
<feature type="domain" description="Integrase catalytic" evidence="1">
    <location>
        <begin position="1"/>
        <end position="68"/>
    </location>
</feature>
<dbReference type="PANTHER" id="PTHR48475">
    <property type="entry name" value="RIBONUCLEASE H"/>
    <property type="match status" value="1"/>
</dbReference>
<dbReference type="GO" id="GO:0003676">
    <property type="term" value="F:nucleic acid binding"/>
    <property type="evidence" value="ECO:0007669"/>
    <property type="project" value="InterPro"/>
</dbReference>
<accession>A0A1U7V7B8</accession>
<reference evidence="2" key="1">
    <citation type="journal article" date="2013" name="Genome Biol.">
        <title>Reference genomes and transcriptomes of Nicotiana sylvestris and Nicotiana tomentosiformis.</title>
        <authorList>
            <person name="Sierro N."/>
            <person name="Battey J.N."/>
            <person name="Ouadi S."/>
            <person name="Bovet L."/>
            <person name="Goepfert S."/>
            <person name="Bakaher N."/>
            <person name="Peitsch M.C."/>
            <person name="Ivanov N.V."/>
        </authorList>
    </citation>
    <scope>NUCLEOTIDE SEQUENCE [LARGE SCALE GENOMIC DNA]</scope>
</reference>
<reference evidence="3" key="2">
    <citation type="submission" date="2025-08" db="UniProtKB">
        <authorList>
            <consortium name="RefSeq"/>
        </authorList>
    </citation>
    <scope>IDENTIFICATION</scope>
    <source>
        <tissue evidence="3">Leaf</tissue>
    </source>
</reference>
<dbReference type="Proteomes" id="UP000189701">
    <property type="component" value="Unplaced"/>
</dbReference>
<dbReference type="Gene3D" id="3.30.420.10">
    <property type="entry name" value="Ribonuclease H-like superfamily/Ribonuclease H"/>
    <property type="match status" value="1"/>
</dbReference>
<dbReference type="STRING" id="4096.A0A1U7V7B8"/>
<dbReference type="eggNOG" id="KOG0017">
    <property type="taxonomic scope" value="Eukaryota"/>
</dbReference>
<keyword evidence="2" id="KW-1185">Reference proteome</keyword>
<dbReference type="OrthoDB" id="1736794at2759"/>
<dbReference type="PROSITE" id="PS50994">
    <property type="entry name" value="INTEGRASE"/>
    <property type="match status" value="1"/>
</dbReference>
<dbReference type="SUPFAM" id="SSF53098">
    <property type="entry name" value="Ribonuclease H-like"/>
    <property type="match status" value="1"/>
</dbReference>
<dbReference type="AlphaFoldDB" id="A0A1U7V7B8"/>
<dbReference type="GO" id="GO:0015074">
    <property type="term" value="P:DNA integration"/>
    <property type="evidence" value="ECO:0007669"/>
    <property type="project" value="InterPro"/>
</dbReference>
<dbReference type="RefSeq" id="XP_009758134.1">
    <property type="nucleotide sequence ID" value="XM_009759832.1"/>
</dbReference>
<dbReference type="PANTHER" id="PTHR48475:SF1">
    <property type="entry name" value="RNASE H TYPE-1 DOMAIN-CONTAINING PROTEIN"/>
    <property type="match status" value="1"/>
</dbReference>
<organism evidence="2 3">
    <name type="scientific">Nicotiana sylvestris</name>
    <name type="common">Wood tobacco</name>
    <name type="synonym">South American tobacco</name>
    <dbReference type="NCBI Taxonomy" id="4096"/>
    <lineage>
        <taxon>Eukaryota</taxon>
        <taxon>Viridiplantae</taxon>
        <taxon>Streptophyta</taxon>
        <taxon>Embryophyta</taxon>
        <taxon>Tracheophyta</taxon>
        <taxon>Spermatophyta</taxon>
        <taxon>Magnoliopsida</taxon>
        <taxon>eudicotyledons</taxon>
        <taxon>Gunneridae</taxon>
        <taxon>Pentapetalae</taxon>
        <taxon>asterids</taxon>
        <taxon>lamiids</taxon>
        <taxon>Solanales</taxon>
        <taxon>Solanaceae</taxon>
        <taxon>Nicotianoideae</taxon>
        <taxon>Nicotianeae</taxon>
        <taxon>Nicotiana</taxon>
    </lineage>
</organism>
<dbReference type="InterPro" id="IPR001584">
    <property type="entry name" value="Integrase_cat-core"/>
</dbReference>